<protein>
    <submittedName>
        <fullName evidence="1">Uncharacterized protein</fullName>
    </submittedName>
</protein>
<evidence type="ECO:0000313" key="2">
    <source>
        <dbReference type="Proteomes" id="UP000530268"/>
    </source>
</evidence>
<organism evidence="1 2">
    <name type="scientific">Sulfitobacter undariae</name>
    <dbReference type="NCBI Taxonomy" id="1563671"/>
    <lineage>
        <taxon>Bacteria</taxon>
        <taxon>Pseudomonadati</taxon>
        <taxon>Pseudomonadota</taxon>
        <taxon>Alphaproteobacteria</taxon>
        <taxon>Rhodobacterales</taxon>
        <taxon>Roseobacteraceae</taxon>
        <taxon>Sulfitobacter</taxon>
    </lineage>
</organism>
<sequence>MIHRPPKIVHLAVNFHEHFVQVPLPVLICPHRADPFLTDLRSKYWTKSVPPKSNRLMADVDAALVKRSSTFRSESGNSTYWTCHALVPPQVLV</sequence>
<accession>A0A7W6E736</accession>
<gene>
    <name evidence="1" type="ORF">GGR95_003616</name>
</gene>
<dbReference type="AlphaFoldDB" id="A0A7W6E736"/>
<name>A0A7W6E736_9RHOB</name>
<proteinExistence type="predicted"/>
<comment type="caution">
    <text evidence="1">The sequence shown here is derived from an EMBL/GenBank/DDBJ whole genome shotgun (WGS) entry which is preliminary data.</text>
</comment>
<evidence type="ECO:0000313" key="1">
    <source>
        <dbReference type="EMBL" id="MBB3995950.1"/>
    </source>
</evidence>
<reference evidence="1 2" key="1">
    <citation type="submission" date="2020-08" db="EMBL/GenBank/DDBJ databases">
        <title>Genomic Encyclopedia of Type Strains, Phase IV (KMG-IV): sequencing the most valuable type-strain genomes for metagenomic binning, comparative biology and taxonomic classification.</title>
        <authorList>
            <person name="Goeker M."/>
        </authorList>
    </citation>
    <scope>NUCLEOTIDE SEQUENCE [LARGE SCALE GENOMIC DNA]</scope>
    <source>
        <strain evidence="1 2">DSM 102234</strain>
    </source>
</reference>
<keyword evidence="2" id="KW-1185">Reference proteome</keyword>
<dbReference type="EMBL" id="JACIEI010000022">
    <property type="protein sequence ID" value="MBB3995950.1"/>
    <property type="molecule type" value="Genomic_DNA"/>
</dbReference>
<dbReference type="Proteomes" id="UP000530268">
    <property type="component" value="Unassembled WGS sequence"/>
</dbReference>